<organism evidence="1 2">
    <name type="scientific">Naganishia friedmannii</name>
    <dbReference type="NCBI Taxonomy" id="89922"/>
    <lineage>
        <taxon>Eukaryota</taxon>
        <taxon>Fungi</taxon>
        <taxon>Dikarya</taxon>
        <taxon>Basidiomycota</taxon>
        <taxon>Agaricomycotina</taxon>
        <taxon>Tremellomycetes</taxon>
        <taxon>Filobasidiales</taxon>
        <taxon>Filobasidiaceae</taxon>
        <taxon>Naganishia</taxon>
    </lineage>
</organism>
<sequence>MQHEPTTSRRSEDDSSELANGSIYPESSDRGKTQQAHPLKKHEALRECASYAALIPMAFFGVLIRLGMDALGDYDGRSVYPLIWAQGIGCAIMGTALELKGDLMQIYPPLFAAITTGKTDVTRGSGHQLIPWSSAGLAGSITTFSSWMLDGFGAFANLGDYSRGGLYDVSFSGLLNLL</sequence>
<protein>
    <submittedName>
        <fullName evidence="1">Uncharacterized protein</fullName>
    </submittedName>
</protein>
<evidence type="ECO:0000313" key="2">
    <source>
        <dbReference type="Proteomes" id="UP001227268"/>
    </source>
</evidence>
<proteinExistence type="predicted"/>
<evidence type="ECO:0000313" key="1">
    <source>
        <dbReference type="EMBL" id="KAJ9108909.1"/>
    </source>
</evidence>
<keyword evidence="2" id="KW-1185">Reference proteome</keyword>
<name>A0ACC2WAX1_9TREE</name>
<dbReference type="Proteomes" id="UP001227268">
    <property type="component" value="Unassembled WGS sequence"/>
</dbReference>
<comment type="caution">
    <text evidence="1">The sequence shown here is derived from an EMBL/GenBank/DDBJ whole genome shotgun (WGS) entry which is preliminary data.</text>
</comment>
<dbReference type="EMBL" id="JASBWT010000001">
    <property type="protein sequence ID" value="KAJ9108909.1"/>
    <property type="molecule type" value="Genomic_DNA"/>
</dbReference>
<gene>
    <name evidence="1" type="ORF">QFC21_000230</name>
</gene>
<reference evidence="1" key="1">
    <citation type="submission" date="2023-04" db="EMBL/GenBank/DDBJ databases">
        <title>Draft Genome sequencing of Naganishia species isolated from polar environments using Oxford Nanopore Technology.</title>
        <authorList>
            <person name="Leo P."/>
            <person name="Venkateswaran K."/>
        </authorList>
    </citation>
    <scope>NUCLEOTIDE SEQUENCE</scope>
    <source>
        <strain evidence="1">MNA-CCFEE 5423</strain>
    </source>
</reference>
<accession>A0ACC2WAX1</accession>